<dbReference type="EMBL" id="JAWCUA010000007">
    <property type="protein sequence ID" value="MDU0113545.1"/>
    <property type="molecule type" value="Genomic_DNA"/>
</dbReference>
<gene>
    <name evidence="10" type="primary">rraA</name>
    <name evidence="10" type="ORF">RT723_11155</name>
</gene>
<dbReference type="RefSeq" id="WP_315947164.1">
    <property type="nucleotide sequence ID" value="NZ_JAWCUA010000007.1"/>
</dbReference>
<evidence type="ECO:0000313" key="10">
    <source>
        <dbReference type="EMBL" id="MDU0113545.1"/>
    </source>
</evidence>
<dbReference type="SUPFAM" id="SSF89562">
    <property type="entry name" value="RraA-like"/>
    <property type="match status" value="1"/>
</dbReference>
<evidence type="ECO:0000256" key="5">
    <source>
        <dbReference type="ARBA" id="ARBA00022723"/>
    </source>
</evidence>
<protein>
    <recommendedName>
        <fullName evidence="9">4-hydroxy-4-methyl-2-oxoglutarate aldolase</fullName>
        <shortName evidence="9">HMG aldolase</shortName>
        <ecNumber evidence="9">4.1.1.112</ecNumber>
        <ecNumber evidence="9">4.1.3.17</ecNumber>
    </recommendedName>
    <alternativeName>
        <fullName evidence="9">Oxaloacetate decarboxylase</fullName>
    </alternativeName>
</protein>
<comment type="catalytic activity">
    <reaction evidence="1 9">
        <text>4-hydroxy-4-methyl-2-oxoglutarate = 2 pyruvate</text>
        <dbReference type="Rhea" id="RHEA:22748"/>
        <dbReference type="ChEBI" id="CHEBI:15361"/>
        <dbReference type="ChEBI" id="CHEBI:58276"/>
        <dbReference type="EC" id="4.1.3.17"/>
    </reaction>
</comment>
<reference evidence="10 11" key="1">
    <citation type="submission" date="2023-10" db="EMBL/GenBank/DDBJ databases">
        <title>Psychrosphaera aquimaarina strain SW33 isolated from seawater.</title>
        <authorList>
            <person name="Bayburt H."/>
            <person name="Kim J.M."/>
            <person name="Choi B.J."/>
            <person name="Jeon C.O."/>
        </authorList>
    </citation>
    <scope>NUCLEOTIDE SEQUENCE [LARGE SCALE GENOMIC DNA]</scope>
    <source>
        <strain evidence="10 11">KCTC 52743</strain>
    </source>
</reference>
<dbReference type="NCBIfam" id="TIGR01935">
    <property type="entry name" value="NOT-MenG"/>
    <property type="match status" value="1"/>
</dbReference>
<dbReference type="Pfam" id="PF03737">
    <property type="entry name" value="RraA-like"/>
    <property type="match status" value="1"/>
</dbReference>
<dbReference type="CDD" id="cd16841">
    <property type="entry name" value="RraA_family"/>
    <property type="match status" value="1"/>
</dbReference>
<keyword evidence="6 9" id="KW-0456">Lyase</keyword>
<dbReference type="PANTHER" id="PTHR33254:SF4">
    <property type="entry name" value="4-HYDROXY-4-METHYL-2-OXOGLUTARATE ALDOLASE 3-RELATED"/>
    <property type="match status" value="1"/>
</dbReference>
<proteinExistence type="inferred from homology"/>
<comment type="caution">
    <text evidence="10">The sequence shown here is derived from an EMBL/GenBank/DDBJ whole genome shotgun (WGS) entry which is preliminary data.</text>
</comment>
<evidence type="ECO:0000256" key="1">
    <source>
        <dbReference type="ARBA" id="ARBA00001342"/>
    </source>
</evidence>
<keyword evidence="11" id="KW-1185">Reference proteome</keyword>
<evidence type="ECO:0000256" key="7">
    <source>
        <dbReference type="ARBA" id="ARBA00025046"/>
    </source>
</evidence>
<comment type="function">
    <text evidence="7 9">Catalyzes the aldol cleavage of 4-hydroxy-4-methyl-2-oxoglutarate (HMG) into 2 molecules of pyruvate. Also contains a secondary oxaloacetate (OAA) decarboxylase activity due to the common pyruvate enolate transition state formed following C-C bond cleavage in the retro-aldol and decarboxylation reactions.</text>
</comment>
<name>A0ABU3R1J3_9GAMM</name>
<evidence type="ECO:0000256" key="4">
    <source>
        <dbReference type="ARBA" id="ARBA00011233"/>
    </source>
</evidence>
<dbReference type="EC" id="4.1.1.112" evidence="9"/>
<evidence type="ECO:0000256" key="6">
    <source>
        <dbReference type="ARBA" id="ARBA00023239"/>
    </source>
</evidence>
<dbReference type="Gene3D" id="3.50.30.40">
    <property type="entry name" value="Ribonuclease E inhibitor RraA/RraA-like"/>
    <property type="match status" value="1"/>
</dbReference>
<organism evidence="10 11">
    <name type="scientific">Psychrosphaera aquimarina</name>
    <dbReference type="NCBI Taxonomy" id="2044854"/>
    <lineage>
        <taxon>Bacteria</taxon>
        <taxon>Pseudomonadati</taxon>
        <taxon>Pseudomonadota</taxon>
        <taxon>Gammaproteobacteria</taxon>
        <taxon>Alteromonadales</taxon>
        <taxon>Pseudoalteromonadaceae</taxon>
        <taxon>Psychrosphaera</taxon>
    </lineage>
</organism>
<evidence type="ECO:0000313" key="11">
    <source>
        <dbReference type="Proteomes" id="UP001257914"/>
    </source>
</evidence>
<comment type="subunit">
    <text evidence="4 9">Homotrimer.</text>
</comment>
<sequence length="162" mass="17256">MTISTPDLCDEYGDAVQVLEPIFNHYGQIRRFGGEVVTVKCFEDNSKVGELLGTEGKGRVLVVDGGASSRRSLLGDMLVAKAVSNGWSGIVIYGYIRDIEDISEMEMGVMAIGTIPRKTEKRGEGQVNIPLHFAGVTISPGDYLYADGTGVVIASEALVGGL</sequence>
<comment type="similarity">
    <text evidence="3 9">Belongs to the class II aldolase/RraA-like family.</text>
</comment>
<dbReference type="NCBIfam" id="NF006875">
    <property type="entry name" value="PRK09372.1"/>
    <property type="match status" value="1"/>
</dbReference>
<evidence type="ECO:0000256" key="2">
    <source>
        <dbReference type="ARBA" id="ARBA00001968"/>
    </source>
</evidence>
<dbReference type="Proteomes" id="UP001257914">
    <property type="component" value="Unassembled WGS sequence"/>
</dbReference>
<evidence type="ECO:0000256" key="9">
    <source>
        <dbReference type="RuleBase" id="RU004338"/>
    </source>
</evidence>
<dbReference type="PANTHER" id="PTHR33254">
    <property type="entry name" value="4-HYDROXY-4-METHYL-2-OXOGLUTARATE ALDOLASE 3-RELATED"/>
    <property type="match status" value="1"/>
</dbReference>
<dbReference type="EC" id="4.1.3.17" evidence="9"/>
<dbReference type="InterPro" id="IPR036704">
    <property type="entry name" value="RraA/RraA-like_sf"/>
</dbReference>
<evidence type="ECO:0000256" key="8">
    <source>
        <dbReference type="ARBA" id="ARBA00047973"/>
    </source>
</evidence>
<dbReference type="InterPro" id="IPR010203">
    <property type="entry name" value="RraA"/>
</dbReference>
<dbReference type="NCBIfam" id="NF009134">
    <property type="entry name" value="PRK12487.1"/>
    <property type="match status" value="1"/>
</dbReference>
<dbReference type="InterPro" id="IPR005493">
    <property type="entry name" value="RraA/RraA-like"/>
</dbReference>
<evidence type="ECO:0000256" key="3">
    <source>
        <dbReference type="ARBA" id="ARBA00008621"/>
    </source>
</evidence>
<comment type="cofactor">
    <cofactor evidence="2 9">
        <name>a divalent metal cation</name>
        <dbReference type="ChEBI" id="CHEBI:60240"/>
    </cofactor>
</comment>
<keyword evidence="5 9" id="KW-0479">Metal-binding</keyword>
<comment type="catalytic activity">
    <reaction evidence="8 9">
        <text>oxaloacetate + H(+) = pyruvate + CO2</text>
        <dbReference type="Rhea" id="RHEA:15641"/>
        <dbReference type="ChEBI" id="CHEBI:15361"/>
        <dbReference type="ChEBI" id="CHEBI:15378"/>
        <dbReference type="ChEBI" id="CHEBI:16452"/>
        <dbReference type="ChEBI" id="CHEBI:16526"/>
        <dbReference type="EC" id="4.1.1.112"/>
    </reaction>
</comment>
<accession>A0ABU3R1J3</accession>